<reference evidence="5" key="1">
    <citation type="journal article" date="2022" name="Int. J. Syst. Evol. Microbiol.">
        <title>Anaeromyxobacter oryzae sp. nov., Anaeromyxobacter diazotrophicus sp. nov. and Anaeromyxobacter paludicola sp. nov., isolated from paddy soils.</title>
        <authorList>
            <person name="Itoh H."/>
            <person name="Xu Z."/>
            <person name="Mise K."/>
            <person name="Masuda Y."/>
            <person name="Ushijima N."/>
            <person name="Hayakawa C."/>
            <person name="Shiratori Y."/>
            <person name="Senoo K."/>
        </authorList>
    </citation>
    <scope>NUCLEOTIDE SEQUENCE [LARGE SCALE GENOMIC DNA]</scope>
    <source>
        <strain evidence="5">Red630</strain>
    </source>
</reference>
<keyword evidence="2" id="KW-0732">Signal</keyword>
<feature type="domain" description="DUF4340" evidence="3">
    <location>
        <begin position="75"/>
        <end position="184"/>
    </location>
</feature>
<feature type="signal peptide" evidence="2">
    <location>
        <begin position="1"/>
        <end position="18"/>
    </location>
</feature>
<dbReference type="EMBL" id="AP025592">
    <property type="protein sequence ID" value="BDG08902.1"/>
    <property type="molecule type" value="Genomic_DNA"/>
</dbReference>
<evidence type="ECO:0000256" key="2">
    <source>
        <dbReference type="SAM" id="SignalP"/>
    </source>
</evidence>
<dbReference type="Proteomes" id="UP001162734">
    <property type="component" value="Chromosome"/>
</dbReference>
<dbReference type="Pfam" id="PF14238">
    <property type="entry name" value="DUF4340"/>
    <property type="match status" value="1"/>
</dbReference>
<keyword evidence="5" id="KW-1185">Reference proteome</keyword>
<feature type="compositionally biased region" description="Pro residues" evidence="1">
    <location>
        <begin position="185"/>
        <end position="194"/>
    </location>
</feature>
<accession>A0ABM7XAM6</accession>
<evidence type="ECO:0000259" key="3">
    <source>
        <dbReference type="Pfam" id="PF14238"/>
    </source>
</evidence>
<feature type="region of interest" description="Disordered" evidence="1">
    <location>
        <begin position="173"/>
        <end position="194"/>
    </location>
</feature>
<feature type="chain" id="PRO_5046766882" description="DUF4340 domain-containing protein" evidence="2">
    <location>
        <begin position="19"/>
        <end position="194"/>
    </location>
</feature>
<evidence type="ECO:0000256" key="1">
    <source>
        <dbReference type="SAM" id="MobiDB-lite"/>
    </source>
</evidence>
<gene>
    <name evidence="4" type="ORF">AMPC_20150</name>
</gene>
<name>A0ABM7XAM6_9BACT</name>
<dbReference type="InterPro" id="IPR025641">
    <property type="entry name" value="DUF4340"/>
</dbReference>
<proteinExistence type="predicted"/>
<organism evidence="4 5">
    <name type="scientific">Anaeromyxobacter paludicola</name>
    <dbReference type="NCBI Taxonomy" id="2918171"/>
    <lineage>
        <taxon>Bacteria</taxon>
        <taxon>Pseudomonadati</taxon>
        <taxon>Myxococcota</taxon>
        <taxon>Myxococcia</taxon>
        <taxon>Myxococcales</taxon>
        <taxon>Cystobacterineae</taxon>
        <taxon>Anaeromyxobacteraceae</taxon>
        <taxon>Anaeromyxobacter</taxon>
    </lineage>
</organism>
<dbReference type="RefSeq" id="WP_248346211.1">
    <property type="nucleotide sequence ID" value="NZ_AP025592.1"/>
</dbReference>
<sequence>MKARARSAALTLALAAVAAALIAAAVLIVGREDRAEQARKDAAERLFPFAPAEVEEVALASERGEVAVARAGQGWRVLRPVPGPADDGAVDLLVERLATLRRKAEVAPGAEADAAPARFGLDHPFLTVTARLRGGRTETLAVGRENGFDGSHFARVAKGPVVLIAPSDRHLLDRSPEELAAKRPVPAPTPPSHQ</sequence>
<evidence type="ECO:0000313" key="4">
    <source>
        <dbReference type="EMBL" id="BDG08902.1"/>
    </source>
</evidence>
<protein>
    <recommendedName>
        <fullName evidence="3">DUF4340 domain-containing protein</fullName>
    </recommendedName>
</protein>
<evidence type="ECO:0000313" key="5">
    <source>
        <dbReference type="Proteomes" id="UP001162734"/>
    </source>
</evidence>